<name>A0ABM4WPD3_COFAR</name>
<dbReference type="InterPro" id="IPR052929">
    <property type="entry name" value="RNase_H-like_EbsB-rel"/>
</dbReference>
<dbReference type="CDD" id="cd06222">
    <property type="entry name" value="RNase_H_like"/>
    <property type="match status" value="1"/>
</dbReference>
<organism evidence="3 4">
    <name type="scientific">Coffea arabica</name>
    <name type="common">Arabian coffee</name>
    <dbReference type="NCBI Taxonomy" id="13443"/>
    <lineage>
        <taxon>Eukaryota</taxon>
        <taxon>Viridiplantae</taxon>
        <taxon>Streptophyta</taxon>
        <taxon>Embryophyta</taxon>
        <taxon>Tracheophyta</taxon>
        <taxon>Spermatophyta</taxon>
        <taxon>Magnoliopsida</taxon>
        <taxon>eudicotyledons</taxon>
        <taxon>Gunneridae</taxon>
        <taxon>Pentapetalae</taxon>
        <taxon>asterids</taxon>
        <taxon>lamiids</taxon>
        <taxon>Gentianales</taxon>
        <taxon>Rubiaceae</taxon>
        <taxon>Ixoroideae</taxon>
        <taxon>Gardenieae complex</taxon>
        <taxon>Bertiereae - Coffeeae clade</taxon>
        <taxon>Coffeeae</taxon>
        <taxon>Coffea</taxon>
    </lineage>
</organism>
<dbReference type="SUPFAM" id="SSF53098">
    <property type="entry name" value="Ribonuclease H-like"/>
    <property type="match status" value="1"/>
</dbReference>
<evidence type="ECO:0000259" key="2">
    <source>
        <dbReference type="Pfam" id="PF13966"/>
    </source>
</evidence>
<dbReference type="PANTHER" id="PTHR47074:SF48">
    <property type="entry name" value="POLYNUCLEOTIDYL TRANSFERASE, RIBONUCLEASE H-LIKE SUPERFAMILY PROTEIN"/>
    <property type="match status" value="1"/>
</dbReference>
<dbReference type="InterPro" id="IPR002156">
    <property type="entry name" value="RNaseH_domain"/>
</dbReference>
<feature type="domain" description="RNase H type-1" evidence="1">
    <location>
        <begin position="202"/>
        <end position="314"/>
    </location>
</feature>
<evidence type="ECO:0000313" key="4">
    <source>
        <dbReference type="RefSeq" id="XP_071933645.1"/>
    </source>
</evidence>
<dbReference type="InterPro" id="IPR026960">
    <property type="entry name" value="RVT-Znf"/>
</dbReference>
<evidence type="ECO:0000259" key="1">
    <source>
        <dbReference type="Pfam" id="PF13456"/>
    </source>
</evidence>
<dbReference type="PANTHER" id="PTHR47074">
    <property type="entry name" value="BNAC02G40300D PROTEIN"/>
    <property type="match status" value="1"/>
</dbReference>
<dbReference type="Pfam" id="PF13456">
    <property type="entry name" value="RVT_3"/>
    <property type="match status" value="1"/>
</dbReference>
<dbReference type="Proteomes" id="UP001652660">
    <property type="component" value="Chromosome 2e"/>
</dbReference>
<dbReference type="InterPro" id="IPR044730">
    <property type="entry name" value="RNase_H-like_dom_plant"/>
</dbReference>
<feature type="domain" description="Reverse transcriptase zinc-binding" evidence="2">
    <location>
        <begin position="17"/>
        <end position="118"/>
    </location>
</feature>
<gene>
    <name evidence="4" type="primary">LOC113728955</name>
</gene>
<dbReference type="GeneID" id="113728955"/>
<evidence type="ECO:0000313" key="3">
    <source>
        <dbReference type="Proteomes" id="UP001652660"/>
    </source>
</evidence>
<dbReference type="RefSeq" id="XP_071933645.1">
    <property type="nucleotide sequence ID" value="XM_072077544.1"/>
</dbReference>
<proteinExistence type="predicted"/>
<sequence length="354" mass="41405">MPMKDRIYWVMSSIGVYTVKSGYKLAKIRKRKEEQRGTRAEHGCSMSWATLSWNSVWRMNMKPELQHFIWRCLNGILPVNALIMDRCSKGNFLCKCCGENPETIEHLFFFCNSAQEIWKTAPLDWDGLKNFRSKFWLWWEEMKDAVREEKGRERIELTVHLLWQIWKSRNGVQFNNKRREPVVAVSKAVLEWREYMEAQEEGDKAGWGLIARDWQGEVKGAWAVPSTSCSNAKVEEAKALRLAMLVAKQNGWRRVEFESDCLQVINDINSTNDEAVRCTVISDIRKLKYRFDECCFAFTKRENNSVSHTLARKALQMECPAEWKECFPGWLLELAHADCKGSCPFFSVSWIAYH</sequence>
<keyword evidence="3" id="KW-1185">Reference proteome</keyword>
<dbReference type="Gene3D" id="3.30.420.10">
    <property type="entry name" value="Ribonuclease H-like superfamily/Ribonuclease H"/>
    <property type="match status" value="1"/>
</dbReference>
<accession>A0ABM4WPD3</accession>
<reference evidence="4" key="1">
    <citation type="submission" date="2025-08" db="UniProtKB">
        <authorList>
            <consortium name="RefSeq"/>
        </authorList>
    </citation>
    <scope>IDENTIFICATION</scope>
    <source>
        <tissue evidence="4">Leaves</tissue>
    </source>
</reference>
<protein>
    <submittedName>
        <fullName evidence="4">Uncharacterized protein</fullName>
    </submittedName>
</protein>
<dbReference type="Pfam" id="PF13966">
    <property type="entry name" value="zf-RVT"/>
    <property type="match status" value="1"/>
</dbReference>
<dbReference type="InterPro" id="IPR036397">
    <property type="entry name" value="RNaseH_sf"/>
</dbReference>
<dbReference type="InterPro" id="IPR012337">
    <property type="entry name" value="RNaseH-like_sf"/>
</dbReference>